<keyword evidence="3" id="KW-1185">Reference proteome</keyword>
<reference evidence="2 3" key="1">
    <citation type="journal article" date="2019" name="PLoS Biol.">
        <title>Sex chromosomes control vertical transmission of feminizing Wolbachia symbionts in an isopod.</title>
        <authorList>
            <person name="Becking T."/>
            <person name="Chebbi M.A."/>
            <person name="Giraud I."/>
            <person name="Moumen B."/>
            <person name="Laverre T."/>
            <person name="Caubet Y."/>
            <person name="Peccoud J."/>
            <person name="Gilbert C."/>
            <person name="Cordaux R."/>
        </authorList>
    </citation>
    <scope>NUCLEOTIDE SEQUENCE [LARGE SCALE GENOMIC DNA]</scope>
    <source>
        <strain evidence="2">ANa2</strain>
        <tissue evidence="2">Whole body excluding digestive tract and cuticle</tissue>
    </source>
</reference>
<protein>
    <submittedName>
        <fullName evidence="2">Diacylglycerol kinase eta</fullName>
    </submittedName>
</protein>
<dbReference type="Pfam" id="PF07647">
    <property type="entry name" value="SAM_2"/>
    <property type="match status" value="1"/>
</dbReference>
<dbReference type="OrthoDB" id="74412at2759"/>
<organism evidence="2 3">
    <name type="scientific">Armadillidium nasatum</name>
    <dbReference type="NCBI Taxonomy" id="96803"/>
    <lineage>
        <taxon>Eukaryota</taxon>
        <taxon>Metazoa</taxon>
        <taxon>Ecdysozoa</taxon>
        <taxon>Arthropoda</taxon>
        <taxon>Crustacea</taxon>
        <taxon>Multicrustacea</taxon>
        <taxon>Malacostraca</taxon>
        <taxon>Eumalacostraca</taxon>
        <taxon>Peracarida</taxon>
        <taxon>Isopoda</taxon>
        <taxon>Oniscidea</taxon>
        <taxon>Crinocheta</taxon>
        <taxon>Armadillidiidae</taxon>
        <taxon>Armadillidium</taxon>
    </lineage>
</organism>
<dbReference type="GO" id="GO:0016301">
    <property type="term" value="F:kinase activity"/>
    <property type="evidence" value="ECO:0007669"/>
    <property type="project" value="UniProtKB-KW"/>
</dbReference>
<dbReference type="Gene3D" id="1.10.150.50">
    <property type="entry name" value="Transcription Factor, Ets-1"/>
    <property type="match status" value="1"/>
</dbReference>
<dbReference type="InterPro" id="IPR013761">
    <property type="entry name" value="SAM/pointed_sf"/>
</dbReference>
<evidence type="ECO:0000313" key="2">
    <source>
        <dbReference type="EMBL" id="KAB7503390.1"/>
    </source>
</evidence>
<dbReference type="EMBL" id="SEYY01005235">
    <property type="protein sequence ID" value="KAB7503390.1"/>
    <property type="molecule type" value="Genomic_DNA"/>
</dbReference>
<keyword evidence="2" id="KW-0418">Kinase</keyword>
<dbReference type="Proteomes" id="UP000326759">
    <property type="component" value="Unassembled WGS sequence"/>
</dbReference>
<accession>A0A5N5TEN6</accession>
<feature type="domain" description="SAM" evidence="1">
    <location>
        <begin position="29"/>
        <end position="72"/>
    </location>
</feature>
<dbReference type="InterPro" id="IPR001660">
    <property type="entry name" value="SAM"/>
</dbReference>
<dbReference type="SUPFAM" id="SSF47769">
    <property type="entry name" value="SAM/Pointed domain"/>
    <property type="match status" value="1"/>
</dbReference>
<keyword evidence="2" id="KW-0808">Transferase</keyword>
<sequence>MLHIEIHMLKLKREALRARGGQEGQVREWSPEEVANWLSKLGLAEHKEAFVNNDIRGAELLSLDRSYLVTNLYFKSKERKEIFIPVVFLVVGSETLFNVDQKLLLPIN</sequence>
<gene>
    <name evidence="2" type="primary">DGKH</name>
    <name evidence="2" type="ORF">Anas_00663</name>
</gene>
<proteinExistence type="predicted"/>
<evidence type="ECO:0000313" key="3">
    <source>
        <dbReference type="Proteomes" id="UP000326759"/>
    </source>
</evidence>
<dbReference type="AlphaFoldDB" id="A0A5N5TEN6"/>
<dbReference type="PROSITE" id="PS50105">
    <property type="entry name" value="SAM_DOMAIN"/>
    <property type="match status" value="1"/>
</dbReference>
<comment type="caution">
    <text evidence="2">The sequence shown here is derived from an EMBL/GenBank/DDBJ whole genome shotgun (WGS) entry which is preliminary data.</text>
</comment>
<dbReference type="SMART" id="SM00454">
    <property type="entry name" value="SAM"/>
    <property type="match status" value="1"/>
</dbReference>
<name>A0A5N5TEN6_9CRUS</name>
<evidence type="ECO:0000259" key="1">
    <source>
        <dbReference type="PROSITE" id="PS50105"/>
    </source>
</evidence>